<dbReference type="InterPro" id="IPR005883">
    <property type="entry name" value="PilM"/>
</dbReference>
<dbReference type="EMBL" id="CP015839">
    <property type="protein sequence ID" value="ANG61347.1"/>
    <property type="molecule type" value="Genomic_DNA"/>
</dbReference>
<dbReference type="KEGG" id="mars:A8C75_01950"/>
<dbReference type="InterPro" id="IPR050696">
    <property type="entry name" value="FtsA/MreB"/>
</dbReference>
<keyword evidence="3" id="KW-1185">Reference proteome</keyword>
<dbReference type="GO" id="GO:0051301">
    <property type="term" value="P:cell division"/>
    <property type="evidence" value="ECO:0007669"/>
    <property type="project" value="InterPro"/>
</dbReference>
<evidence type="ECO:0000259" key="1">
    <source>
        <dbReference type="SMART" id="SM00842"/>
    </source>
</evidence>
<dbReference type="NCBIfam" id="TIGR01175">
    <property type="entry name" value="pilM"/>
    <property type="match status" value="1"/>
</dbReference>
<dbReference type="PANTHER" id="PTHR32432">
    <property type="entry name" value="CELL DIVISION PROTEIN FTSA-RELATED"/>
    <property type="match status" value="1"/>
</dbReference>
<protein>
    <submittedName>
        <fullName evidence="2">Pilus assembly protein PilM</fullName>
    </submittedName>
</protein>
<dbReference type="Pfam" id="PF11104">
    <property type="entry name" value="PilM_2"/>
    <property type="match status" value="1"/>
</dbReference>
<dbReference type="STRING" id="1821621.A8C75_01950"/>
<sequence length="353" mass="37959">MLSLLGNKSGAWVGVDIGSSSVKLVALSKSGAEYSLNSYAVVALPASTVVDGSIQQISEVSDAIEKALRKIGLKLNSAVTAVPSSAVITKKLQISNLFDEFELEEQVKIEADQFIPYPLDEVSLDFEVIGPVEGVTNLNDILVVACRRGDVEQREEAINGAGLKCEIIDVDTYAMERVYPCLVGDSVKPGELVGLADVGASTLTLNVFRDGVIIYSREQAFGGNDLVNAIQQQYGMPAADAEQALRHNELSDEIREMLVMPFRQTIAQQVSRSMQFFYSSGVQQQLAQLIIAGGAVSIEGIEPLMEAEVGIPTVVANPFAAMKISSKLNKQRLEAEAPLLTKACGLAMRSFDQ</sequence>
<reference evidence="3" key="1">
    <citation type="submission" date="2016-05" db="EMBL/GenBank/DDBJ databases">
        <authorList>
            <person name="Baek K."/>
            <person name="Yang S.-J."/>
        </authorList>
    </citation>
    <scope>NUCLEOTIDE SEQUENCE [LARGE SCALE GENOMIC DNA]</scope>
    <source>
        <strain evidence="3">ST58-10</strain>
    </source>
</reference>
<feature type="domain" description="SHS2" evidence="1">
    <location>
        <begin position="12"/>
        <end position="179"/>
    </location>
</feature>
<dbReference type="RefSeq" id="WP_067377349.1">
    <property type="nucleotide sequence ID" value="NZ_CP015839.1"/>
</dbReference>
<dbReference type="Gene3D" id="3.30.1490.300">
    <property type="match status" value="1"/>
</dbReference>
<accession>A0A1A9EU16</accession>
<dbReference type="Proteomes" id="UP000078070">
    <property type="component" value="Chromosome"/>
</dbReference>
<name>A0A1A9EU16_9GAMM</name>
<dbReference type="PIRSF" id="PIRSF019169">
    <property type="entry name" value="PilM"/>
    <property type="match status" value="1"/>
</dbReference>
<evidence type="ECO:0000313" key="3">
    <source>
        <dbReference type="Proteomes" id="UP000078070"/>
    </source>
</evidence>
<dbReference type="Gene3D" id="3.30.420.40">
    <property type="match status" value="2"/>
</dbReference>
<gene>
    <name evidence="2" type="ORF">A8C75_01950</name>
</gene>
<dbReference type="SMART" id="SM00842">
    <property type="entry name" value="FtsA"/>
    <property type="match status" value="1"/>
</dbReference>
<dbReference type="OrthoDB" id="9773403at2"/>
<dbReference type="InterPro" id="IPR003494">
    <property type="entry name" value="SHS2_FtsA"/>
</dbReference>
<dbReference type="SUPFAM" id="SSF53067">
    <property type="entry name" value="Actin-like ATPase domain"/>
    <property type="match status" value="2"/>
</dbReference>
<dbReference type="PANTHER" id="PTHR32432:SF3">
    <property type="entry name" value="ETHANOLAMINE UTILIZATION PROTEIN EUTJ"/>
    <property type="match status" value="1"/>
</dbReference>
<organism evidence="2 3">
    <name type="scientific">Marinobacterium aestuarii</name>
    <dbReference type="NCBI Taxonomy" id="1821621"/>
    <lineage>
        <taxon>Bacteria</taxon>
        <taxon>Pseudomonadati</taxon>
        <taxon>Pseudomonadota</taxon>
        <taxon>Gammaproteobacteria</taxon>
        <taxon>Oceanospirillales</taxon>
        <taxon>Oceanospirillaceae</taxon>
        <taxon>Marinobacterium</taxon>
    </lineage>
</organism>
<dbReference type="InterPro" id="IPR043129">
    <property type="entry name" value="ATPase_NBD"/>
</dbReference>
<dbReference type="AlphaFoldDB" id="A0A1A9EU16"/>
<reference evidence="2 3" key="2">
    <citation type="journal article" date="2018" name="Int. J. Syst. Evol. Microbiol.">
        <title>Marinobacterium aestuarii sp. nov., a benzene-degrading marine bacterium isolated from estuary sediment.</title>
        <authorList>
            <person name="Bae S.S."/>
            <person name="Jung J."/>
            <person name="Chung D."/>
            <person name="Baek K."/>
        </authorList>
    </citation>
    <scope>NUCLEOTIDE SEQUENCE [LARGE SCALE GENOMIC DNA]</scope>
    <source>
        <strain evidence="2 3">ST58-10</strain>
    </source>
</reference>
<dbReference type="CDD" id="cd24049">
    <property type="entry name" value="ASKHA_NBD_PilM"/>
    <property type="match status" value="1"/>
</dbReference>
<proteinExistence type="predicted"/>
<evidence type="ECO:0000313" key="2">
    <source>
        <dbReference type="EMBL" id="ANG61347.1"/>
    </source>
</evidence>